<organism evidence="1 2">
    <name type="scientific">Plakobranchus ocellatus</name>
    <dbReference type="NCBI Taxonomy" id="259542"/>
    <lineage>
        <taxon>Eukaryota</taxon>
        <taxon>Metazoa</taxon>
        <taxon>Spiralia</taxon>
        <taxon>Lophotrochozoa</taxon>
        <taxon>Mollusca</taxon>
        <taxon>Gastropoda</taxon>
        <taxon>Heterobranchia</taxon>
        <taxon>Euthyneura</taxon>
        <taxon>Panpulmonata</taxon>
        <taxon>Sacoglossa</taxon>
        <taxon>Placobranchoidea</taxon>
        <taxon>Plakobranchidae</taxon>
        <taxon>Plakobranchus</taxon>
    </lineage>
</organism>
<dbReference type="AlphaFoldDB" id="A0AAV4CKJ2"/>
<name>A0AAV4CKJ2_9GAST</name>
<accession>A0AAV4CKJ2</accession>
<evidence type="ECO:0000313" key="1">
    <source>
        <dbReference type="EMBL" id="GFO32528.1"/>
    </source>
</evidence>
<reference evidence="1 2" key="1">
    <citation type="journal article" date="2021" name="Elife">
        <title>Chloroplast acquisition without the gene transfer in kleptoplastic sea slugs, Plakobranchus ocellatus.</title>
        <authorList>
            <person name="Maeda T."/>
            <person name="Takahashi S."/>
            <person name="Yoshida T."/>
            <person name="Shimamura S."/>
            <person name="Takaki Y."/>
            <person name="Nagai Y."/>
            <person name="Toyoda A."/>
            <person name="Suzuki Y."/>
            <person name="Arimoto A."/>
            <person name="Ishii H."/>
            <person name="Satoh N."/>
            <person name="Nishiyama T."/>
            <person name="Hasebe M."/>
            <person name="Maruyama T."/>
            <person name="Minagawa J."/>
            <person name="Obokata J."/>
            <person name="Shigenobu S."/>
        </authorList>
    </citation>
    <scope>NUCLEOTIDE SEQUENCE [LARGE SCALE GENOMIC DNA]</scope>
</reference>
<proteinExistence type="predicted"/>
<dbReference type="Proteomes" id="UP000735302">
    <property type="component" value="Unassembled WGS sequence"/>
</dbReference>
<protein>
    <submittedName>
        <fullName evidence="1">Uncharacterized protein</fullName>
    </submittedName>
</protein>
<sequence length="105" mass="11706">MFYDPAILQEEIKAAQGYERVSQVLNAQFISDQWGSNFVSEEPGNKVEFAQKVCVTVKELLSHVSCRCVRLKGNPKTTLKPESSNMSALRQGRSLGCALEIQMIV</sequence>
<gene>
    <name evidence="1" type="ORF">PoB_005903300</name>
</gene>
<evidence type="ECO:0000313" key="2">
    <source>
        <dbReference type="Proteomes" id="UP000735302"/>
    </source>
</evidence>
<comment type="caution">
    <text evidence="1">The sequence shown here is derived from an EMBL/GenBank/DDBJ whole genome shotgun (WGS) entry which is preliminary data.</text>
</comment>
<dbReference type="EMBL" id="BLXT01006630">
    <property type="protein sequence ID" value="GFO32528.1"/>
    <property type="molecule type" value="Genomic_DNA"/>
</dbReference>
<keyword evidence="2" id="KW-1185">Reference proteome</keyword>